<name>A0A7C1JJR3_9CHLR</name>
<dbReference type="GO" id="GO:0006396">
    <property type="term" value="P:RNA processing"/>
    <property type="evidence" value="ECO:0007669"/>
    <property type="project" value="InterPro"/>
</dbReference>
<feature type="compositionally biased region" description="Acidic residues" evidence="14">
    <location>
        <begin position="167"/>
        <end position="181"/>
    </location>
</feature>
<comment type="cofactor">
    <cofactor evidence="12 13">
        <name>Mn(2+)</name>
        <dbReference type="ChEBI" id="CHEBI:29035"/>
    </cofactor>
    <text evidence="12 13">Binds 2 manganese ions per subunit.</text>
</comment>
<evidence type="ECO:0000256" key="10">
    <source>
        <dbReference type="PIRSR" id="PIRSR601233-1"/>
    </source>
</evidence>
<keyword evidence="6 11" id="KW-0342">GTP-binding</keyword>
<comment type="similarity">
    <text evidence="1 13">Belongs to the RtcB family.</text>
</comment>
<feature type="binding site" evidence="12">
    <location>
        <position position="236"/>
    </location>
    <ligand>
        <name>Mn(2+)</name>
        <dbReference type="ChEBI" id="CHEBI:29035"/>
        <label>2</label>
    </ligand>
</feature>
<dbReference type="EC" id="6.5.1.-" evidence="13"/>
<feature type="binding site" evidence="11">
    <location>
        <position position="483"/>
    </location>
    <ligand>
        <name>GMP</name>
        <dbReference type="ChEBI" id="CHEBI:58115"/>
    </ligand>
</feature>
<evidence type="ECO:0000256" key="5">
    <source>
        <dbReference type="ARBA" id="ARBA00022800"/>
    </source>
</evidence>
<keyword evidence="2 13" id="KW-0436">Ligase</keyword>
<reference evidence="15" key="1">
    <citation type="journal article" date="2020" name="mSystems">
        <title>Genome- and Community-Level Interaction Insights into Carbon Utilization and Element Cycling Functions of Hydrothermarchaeota in Hydrothermal Sediment.</title>
        <authorList>
            <person name="Zhou Z."/>
            <person name="Liu Y."/>
            <person name="Xu W."/>
            <person name="Pan J."/>
            <person name="Luo Z.H."/>
            <person name="Li M."/>
        </authorList>
    </citation>
    <scope>NUCLEOTIDE SEQUENCE [LARGE SCALE GENOMIC DNA]</scope>
    <source>
        <strain evidence="15">SpSt-289</strain>
    </source>
</reference>
<feature type="binding site" evidence="12">
    <location>
        <position position="332"/>
    </location>
    <ligand>
        <name>Mn(2+)</name>
        <dbReference type="ChEBI" id="CHEBI:29035"/>
        <label>2</label>
    </ligand>
</feature>
<comment type="caution">
    <text evidence="15">The sequence shown here is derived from an EMBL/GenBank/DDBJ whole genome shotgun (WGS) entry which is preliminary data.</text>
</comment>
<feature type="active site" description="GMP-histidine intermediate" evidence="10">
    <location>
        <position position="407"/>
    </location>
</feature>
<protein>
    <recommendedName>
        <fullName evidence="13">tRNA-splicing ligase RtcB</fullName>
        <ecNumber evidence="13">6.5.1.-</ecNumber>
    </recommendedName>
</protein>
<dbReference type="GO" id="GO:0046872">
    <property type="term" value="F:metal ion binding"/>
    <property type="evidence" value="ECO:0007669"/>
    <property type="project" value="UniProtKB-UniRule"/>
</dbReference>
<evidence type="ECO:0000256" key="2">
    <source>
        <dbReference type="ARBA" id="ARBA00022598"/>
    </source>
</evidence>
<evidence type="ECO:0000256" key="13">
    <source>
        <dbReference type="RuleBase" id="RU371113"/>
    </source>
</evidence>
<comment type="catalytic activity">
    <reaction evidence="8">
        <text>a 3'-end 3'-phospho-ribonucleotide-RNA + a 5'-end dephospho-ribonucleoside-RNA + GTP = a ribonucleotidyl-ribonucleotide-RNA + GMP + diphosphate</text>
        <dbReference type="Rhea" id="RHEA:68076"/>
        <dbReference type="Rhea" id="RHEA-COMP:10463"/>
        <dbReference type="Rhea" id="RHEA-COMP:13936"/>
        <dbReference type="Rhea" id="RHEA-COMP:17355"/>
        <dbReference type="ChEBI" id="CHEBI:33019"/>
        <dbReference type="ChEBI" id="CHEBI:37565"/>
        <dbReference type="ChEBI" id="CHEBI:58115"/>
        <dbReference type="ChEBI" id="CHEBI:83062"/>
        <dbReference type="ChEBI" id="CHEBI:138284"/>
        <dbReference type="ChEBI" id="CHEBI:173118"/>
        <dbReference type="EC" id="6.5.1.8"/>
    </reaction>
</comment>
<evidence type="ECO:0000256" key="9">
    <source>
        <dbReference type="ARBA" id="ARBA00049514"/>
    </source>
</evidence>
<feature type="binding site" evidence="11">
    <location>
        <begin position="332"/>
        <end position="333"/>
    </location>
    <ligand>
        <name>GMP</name>
        <dbReference type="ChEBI" id="CHEBI:58115"/>
    </ligand>
</feature>
<feature type="region of interest" description="Disordered" evidence="14">
    <location>
        <begin position="167"/>
        <end position="195"/>
    </location>
</feature>
<keyword evidence="5" id="KW-0692">RNA repair</keyword>
<evidence type="ECO:0000256" key="8">
    <source>
        <dbReference type="ARBA" id="ARBA00047746"/>
    </source>
</evidence>
<dbReference type="PANTHER" id="PTHR11118:SF1">
    <property type="entry name" value="RNA-SPLICING LIGASE RTCB HOMOLOG"/>
    <property type="match status" value="1"/>
</dbReference>
<feature type="binding site" evidence="11">
    <location>
        <begin position="204"/>
        <end position="208"/>
    </location>
    <ligand>
        <name>GMP</name>
        <dbReference type="ChEBI" id="CHEBI:58115"/>
    </ligand>
</feature>
<evidence type="ECO:0000256" key="7">
    <source>
        <dbReference type="ARBA" id="ARBA00023211"/>
    </source>
</evidence>
<proteinExistence type="inferred from homology"/>
<sequence length="484" mass="53172">MELKHLRQISDYEWEIPQSYRHDMRASVRIFATRRLLEQIADDQSLEQAVNAATLPGVVSPVVVMPDMHQGYGFPIGGVAATAYPHGVISPGAIGYDINCGVRLLASGIEYEAALPYLDTLATLLNTYCPSGVGSEGVVRVQVEELNKILREGARWALKHGYATEEDLERTEEGGQLEDADPAQVSERAKQRGREQIGSLGAGNHFIEVEVVEQIFHPEAARAMGLQEGCLAVQIHCGSRGLGHQVCTDYVQSFQHAVHKYGIHLPDRELVCAPMDSPEGKAYMAAMRAAANFAFANRQLLAHSARRAFEETFAGRFNKKEWRLRQVYDIAHNMGKLETHEREGRRLRVCVHRKGATRAFGPGSPELPAEYQDIGQPVLVPGSMGTASWVLVGTETSMERSWGSTCHGAGRVLSRAKAKKQVRGERLREELEAHGVKVRAGSMSGLAEEAPQAYKDVDMVVETVTHAGIARKVARLRPVAVIKG</sequence>
<keyword evidence="7 12" id="KW-0464">Manganese</keyword>
<evidence type="ECO:0000256" key="11">
    <source>
        <dbReference type="PIRSR" id="PIRSR601233-2"/>
    </source>
</evidence>
<feature type="binding site" evidence="11">
    <location>
        <begin position="381"/>
        <end position="384"/>
    </location>
    <ligand>
        <name>GMP</name>
        <dbReference type="ChEBI" id="CHEBI:58115"/>
    </ligand>
</feature>
<dbReference type="GO" id="GO:0170057">
    <property type="term" value="F:RNA ligase (GTP) activity"/>
    <property type="evidence" value="ECO:0007669"/>
    <property type="project" value="UniProtKB-EC"/>
</dbReference>
<evidence type="ECO:0000256" key="6">
    <source>
        <dbReference type="ARBA" id="ARBA00023134"/>
    </source>
</evidence>
<accession>A0A7C1JJR3</accession>
<evidence type="ECO:0000256" key="3">
    <source>
        <dbReference type="ARBA" id="ARBA00022723"/>
    </source>
</evidence>
<dbReference type="InterPro" id="IPR001233">
    <property type="entry name" value="RtcB"/>
</dbReference>
<keyword evidence="3 12" id="KW-0479">Metal-binding</keyword>
<feature type="binding site" evidence="11">
    <location>
        <begin position="407"/>
        <end position="410"/>
    </location>
    <ligand>
        <name>GMP</name>
        <dbReference type="ChEBI" id="CHEBI:58115"/>
    </ligand>
</feature>
<dbReference type="SUPFAM" id="SSF103365">
    <property type="entry name" value="Hypothetical protein PH1602"/>
    <property type="match status" value="1"/>
</dbReference>
<feature type="binding site" evidence="12">
    <location>
        <position position="97"/>
    </location>
    <ligand>
        <name>Mn(2+)</name>
        <dbReference type="ChEBI" id="CHEBI:29035"/>
        <label>1</label>
    </ligand>
</feature>
<evidence type="ECO:0000313" key="15">
    <source>
        <dbReference type="EMBL" id="HDX31286.1"/>
    </source>
</evidence>
<dbReference type="PANTHER" id="PTHR11118">
    <property type="entry name" value="RNA-SPLICING LIGASE RTCB HOMOLOG"/>
    <property type="match status" value="1"/>
</dbReference>
<comment type="catalytic activity">
    <reaction evidence="9">
        <text>a 3'-end 2',3'-cyclophospho-ribonucleotide-RNA + a 5'-end dephospho-ribonucleoside-RNA + GTP + H2O = a ribonucleotidyl-ribonucleotide-RNA + GMP + diphosphate + H(+)</text>
        <dbReference type="Rhea" id="RHEA:68080"/>
        <dbReference type="Rhea" id="RHEA-COMP:10464"/>
        <dbReference type="Rhea" id="RHEA-COMP:13936"/>
        <dbReference type="Rhea" id="RHEA-COMP:17355"/>
        <dbReference type="ChEBI" id="CHEBI:15377"/>
        <dbReference type="ChEBI" id="CHEBI:15378"/>
        <dbReference type="ChEBI" id="CHEBI:33019"/>
        <dbReference type="ChEBI" id="CHEBI:37565"/>
        <dbReference type="ChEBI" id="CHEBI:58115"/>
        <dbReference type="ChEBI" id="CHEBI:83064"/>
        <dbReference type="ChEBI" id="CHEBI:138284"/>
        <dbReference type="ChEBI" id="CHEBI:173118"/>
        <dbReference type="EC" id="6.5.1.8"/>
    </reaction>
</comment>
<evidence type="ECO:0000256" key="1">
    <source>
        <dbReference type="ARBA" id="ARBA00008071"/>
    </source>
</evidence>
<dbReference type="FunFam" id="3.90.1860.10:FF:000001">
    <property type="entry name" value="tRNA-splicing ligase RtcB homolog"/>
    <property type="match status" value="1"/>
</dbReference>
<comment type="subunit">
    <text evidence="13">Monomer.</text>
</comment>
<dbReference type="Gene3D" id="3.90.1860.10">
    <property type="entry name" value="tRNA-splicing ligase RtcB"/>
    <property type="match status" value="1"/>
</dbReference>
<feature type="binding site" evidence="12">
    <location>
        <position position="205"/>
    </location>
    <ligand>
        <name>Mn(2+)</name>
        <dbReference type="ChEBI" id="CHEBI:29035"/>
        <label>1</label>
    </ligand>
</feature>
<dbReference type="AlphaFoldDB" id="A0A7C1JJR3"/>
<dbReference type="InterPro" id="IPR036025">
    <property type="entry name" value="RtcB-like_sf"/>
</dbReference>
<dbReference type="GO" id="GO:0042245">
    <property type="term" value="P:RNA repair"/>
    <property type="evidence" value="ECO:0007669"/>
    <property type="project" value="UniProtKB-KW"/>
</dbReference>
<evidence type="ECO:0000256" key="12">
    <source>
        <dbReference type="PIRSR" id="PIRSR601233-3"/>
    </source>
</evidence>
<dbReference type="GO" id="GO:0005525">
    <property type="term" value="F:GTP binding"/>
    <property type="evidence" value="ECO:0007669"/>
    <property type="project" value="UniProtKB-KW"/>
</dbReference>
<dbReference type="Pfam" id="PF01139">
    <property type="entry name" value="RtcB"/>
    <property type="match status" value="1"/>
</dbReference>
<keyword evidence="4 11" id="KW-0547">Nucleotide-binding</keyword>
<organism evidence="15">
    <name type="scientific">Caldilinea aerophila</name>
    <dbReference type="NCBI Taxonomy" id="133453"/>
    <lineage>
        <taxon>Bacteria</taxon>
        <taxon>Bacillati</taxon>
        <taxon>Chloroflexota</taxon>
        <taxon>Caldilineae</taxon>
        <taxon>Caldilineales</taxon>
        <taxon>Caldilineaceae</taxon>
        <taxon>Caldilinea</taxon>
    </lineage>
</organism>
<dbReference type="EMBL" id="DSMG01000078">
    <property type="protein sequence ID" value="HDX31286.1"/>
    <property type="molecule type" value="Genomic_DNA"/>
</dbReference>
<evidence type="ECO:0000256" key="4">
    <source>
        <dbReference type="ARBA" id="ARBA00022741"/>
    </source>
</evidence>
<evidence type="ECO:0000256" key="14">
    <source>
        <dbReference type="SAM" id="MobiDB-lite"/>
    </source>
</evidence>
<gene>
    <name evidence="13" type="primary">rtcB</name>
    <name evidence="15" type="ORF">ENQ20_07290</name>
</gene>
<feature type="binding site" evidence="11">
    <location>
        <position position="388"/>
    </location>
    <ligand>
        <name>GMP</name>
        <dbReference type="ChEBI" id="CHEBI:58115"/>
    </ligand>
</feature>
<dbReference type="GO" id="GO:0003972">
    <property type="term" value="F:RNA ligase (ATP) activity"/>
    <property type="evidence" value="ECO:0007669"/>
    <property type="project" value="TreeGrafter"/>
</dbReference>